<dbReference type="OrthoDB" id="9796186at2"/>
<dbReference type="CDD" id="cd06267">
    <property type="entry name" value="PBP1_LacI_sugar_binding-like"/>
    <property type="match status" value="1"/>
</dbReference>
<dbReference type="SMART" id="SM00354">
    <property type="entry name" value="HTH_LACI"/>
    <property type="match status" value="1"/>
</dbReference>
<keyword evidence="2" id="KW-0238">DNA-binding</keyword>
<evidence type="ECO:0000256" key="4">
    <source>
        <dbReference type="SAM" id="MobiDB-lite"/>
    </source>
</evidence>
<organism evidence="6 7">
    <name type="scientific">Acidobacterium capsulatum (strain ATCC 51196 / DSM 11244 / BCRC 80197 / JCM 7670 / NBRC 15755 / NCIMB 13165 / 161)</name>
    <dbReference type="NCBI Taxonomy" id="240015"/>
    <lineage>
        <taxon>Bacteria</taxon>
        <taxon>Pseudomonadati</taxon>
        <taxon>Acidobacteriota</taxon>
        <taxon>Terriglobia</taxon>
        <taxon>Terriglobales</taxon>
        <taxon>Acidobacteriaceae</taxon>
        <taxon>Acidobacterium</taxon>
    </lineage>
</organism>
<evidence type="ECO:0000256" key="3">
    <source>
        <dbReference type="ARBA" id="ARBA00023163"/>
    </source>
</evidence>
<dbReference type="InterPro" id="IPR010982">
    <property type="entry name" value="Lambda_DNA-bd_dom_sf"/>
</dbReference>
<dbReference type="SUPFAM" id="SSF53822">
    <property type="entry name" value="Periplasmic binding protein-like I"/>
    <property type="match status" value="1"/>
</dbReference>
<dbReference type="InterPro" id="IPR028082">
    <property type="entry name" value="Peripla_BP_I"/>
</dbReference>
<evidence type="ECO:0000256" key="1">
    <source>
        <dbReference type="ARBA" id="ARBA00023015"/>
    </source>
</evidence>
<dbReference type="PANTHER" id="PTHR30146:SF109">
    <property type="entry name" value="HTH-TYPE TRANSCRIPTIONAL REGULATOR GALS"/>
    <property type="match status" value="1"/>
</dbReference>
<name>C1F591_ACIC5</name>
<keyword evidence="3" id="KW-0804">Transcription</keyword>
<feature type="domain" description="HTH lacI-type" evidence="5">
    <location>
        <begin position="9"/>
        <end position="66"/>
    </location>
</feature>
<feature type="region of interest" description="Disordered" evidence="4">
    <location>
        <begin position="339"/>
        <end position="373"/>
    </location>
</feature>
<dbReference type="AlphaFoldDB" id="C1F591"/>
<dbReference type="PANTHER" id="PTHR30146">
    <property type="entry name" value="LACI-RELATED TRANSCRIPTIONAL REPRESSOR"/>
    <property type="match status" value="1"/>
</dbReference>
<dbReference type="STRING" id="240015.ACP_1262"/>
<keyword evidence="1" id="KW-0805">Transcription regulation</keyword>
<accession>C1F591</accession>
<gene>
    <name evidence="6" type="ordered locus">ACP_1262</name>
</gene>
<dbReference type="Pfam" id="PF00356">
    <property type="entry name" value="LacI"/>
    <property type="match status" value="1"/>
</dbReference>
<dbReference type="CDD" id="cd01392">
    <property type="entry name" value="HTH_LacI"/>
    <property type="match status" value="1"/>
</dbReference>
<sequence>MGRSATGHVTLSDIARACQLSVSTVSIVLSEAPLSRHVAESTRQRIQATAQKMGYHPDLYARSLRRRRTQTIGVLAYDTSDPFCIPVVRGIEEGLQKAQYFSLLVNAQTQRKLFDQYLRMILERRAEGVIIIASWVFEEANLLSDIEKNNVPIVIVGRDLTERRATSILVNNRAGGAMLMRHLASLGHRHIAVIRGPQEMFDSVPRWEGIQSAAAEAGIRIEPQLVFQLPNLSDSMSSFDGGREIAGQMLRSGKKFTAVIAFDDLTALGVVRGLTEAGLRVPEDCSVVGFDDILPASVSTPGITTVRQPLQEMGLLATERMLRALSQGKDGKEQEAGLHILQPRLVTRTSSAPPQGLVKAGKKAAKQKSEARR</sequence>
<dbReference type="EMBL" id="CP001472">
    <property type="protein sequence ID" value="ACO32253.1"/>
    <property type="molecule type" value="Genomic_DNA"/>
</dbReference>
<evidence type="ECO:0000259" key="5">
    <source>
        <dbReference type="PROSITE" id="PS50932"/>
    </source>
</evidence>
<evidence type="ECO:0000256" key="2">
    <source>
        <dbReference type="ARBA" id="ARBA00023125"/>
    </source>
</evidence>
<proteinExistence type="predicted"/>
<dbReference type="Gene3D" id="3.40.50.2300">
    <property type="match status" value="2"/>
</dbReference>
<dbReference type="InParanoid" id="C1F591"/>
<dbReference type="PROSITE" id="PS50932">
    <property type="entry name" value="HTH_LACI_2"/>
    <property type="match status" value="1"/>
</dbReference>
<keyword evidence="7" id="KW-1185">Reference proteome</keyword>
<dbReference type="HOGENOM" id="CLU_037628_6_1_0"/>
<dbReference type="InterPro" id="IPR046335">
    <property type="entry name" value="LacI/GalR-like_sensor"/>
</dbReference>
<dbReference type="SUPFAM" id="SSF47413">
    <property type="entry name" value="lambda repressor-like DNA-binding domains"/>
    <property type="match status" value="1"/>
</dbReference>
<dbReference type="GO" id="GO:0003700">
    <property type="term" value="F:DNA-binding transcription factor activity"/>
    <property type="evidence" value="ECO:0007669"/>
    <property type="project" value="TreeGrafter"/>
</dbReference>
<dbReference type="eggNOG" id="COG1609">
    <property type="taxonomic scope" value="Bacteria"/>
</dbReference>
<evidence type="ECO:0000313" key="6">
    <source>
        <dbReference type="EMBL" id="ACO32253.1"/>
    </source>
</evidence>
<dbReference type="GO" id="GO:0000976">
    <property type="term" value="F:transcription cis-regulatory region binding"/>
    <property type="evidence" value="ECO:0007669"/>
    <property type="project" value="TreeGrafter"/>
</dbReference>
<dbReference type="Proteomes" id="UP000002207">
    <property type="component" value="Chromosome"/>
</dbReference>
<dbReference type="Gene3D" id="1.10.260.40">
    <property type="entry name" value="lambda repressor-like DNA-binding domains"/>
    <property type="match status" value="1"/>
</dbReference>
<dbReference type="Pfam" id="PF13377">
    <property type="entry name" value="Peripla_BP_3"/>
    <property type="match status" value="1"/>
</dbReference>
<reference evidence="6 7" key="1">
    <citation type="journal article" date="2009" name="Appl. Environ. Microbiol.">
        <title>Three genomes from the phylum Acidobacteria provide insight into the lifestyles of these microorganisms in soils.</title>
        <authorList>
            <person name="Ward N.L."/>
            <person name="Challacombe J.F."/>
            <person name="Janssen P.H."/>
            <person name="Henrissat B."/>
            <person name="Coutinho P.M."/>
            <person name="Wu M."/>
            <person name="Xie G."/>
            <person name="Haft D.H."/>
            <person name="Sait M."/>
            <person name="Badger J."/>
            <person name="Barabote R.D."/>
            <person name="Bradley B."/>
            <person name="Brettin T.S."/>
            <person name="Brinkac L.M."/>
            <person name="Bruce D."/>
            <person name="Creasy T."/>
            <person name="Daugherty S.C."/>
            <person name="Davidsen T.M."/>
            <person name="DeBoy R.T."/>
            <person name="Detter J.C."/>
            <person name="Dodson R.J."/>
            <person name="Durkin A.S."/>
            <person name="Ganapathy A."/>
            <person name="Gwinn-Giglio M."/>
            <person name="Han C.S."/>
            <person name="Khouri H."/>
            <person name="Kiss H."/>
            <person name="Kothari S.P."/>
            <person name="Madupu R."/>
            <person name="Nelson K.E."/>
            <person name="Nelson W.C."/>
            <person name="Paulsen I."/>
            <person name="Penn K."/>
            <person name="Ren Q."/>
            <person name="Rosovitz M.J."/>
            <person name="Selengut J.D."/>
            <person name="Shrivastava S."/>
            <person name="Sullivan S.A."/>
            <person name="Tapia R."/>
            <person name="Thompson L.S."/>
            <person name="Watkins K.L."/>
            <person name="Yang Q."/>
            <person name="Yu C."/>
            <person name="Zafar N."/>
            <person name="Zhou L."/>
            <person name="Kuske C.R."/>
        </authorList>
    </citation>
    <scope>NUCLEOTIDE SEQUENCE [LARGE SCALE GENOMIC DNA]</scope>
    <source>
        <strain evidence="7">ATCC 51196 / DSM 11244 / BCRC 80197 / JCM 7670 / NBRC 15755 / NCIMB 13165 / 161</strain>
    </source>
</reference>
<dbReference type="KEGG" id="aca:ACP_1262"/>
<evidence type="ECO:0000313" key="7">
    <source>
        <dbReference type="Proteomes" id="UP000002207"/>
    </source>
</evidence>
<protein>
    <submittedName>
        <fullName evidence="6">Putative transcriptional regulator</fullName>
    </submittedName>
</protein>
<dbReference type="InterPro" id="IPR000843">
    <property type="entry name" value="HTH_LacI"/>
</dbReference>